<gene>
    <name evidence="1" type="ORF">D7S86_15825</name>
</gene>
<comment type="caution">
    <text evidence="1">The sequence shown here is derived from an EMBL/GenBank/DDBJ whole genome shotgun (WGS) entry which is preliminary data.</text>
</comment>
<protein>
    <submittedName>
        <fullName evidence="1">Uncharacterized protein</fullName>
    </submittedName>
</protein>
<dbReference type="Proteomes" id="UP000270342">
    <property type="component" value="Unassembled WGS sequence"/>
</dbReference>
<dbReference type="EMBL" id="RBZU01000006">
    <property type="protein sequence ID" value="RKP53726.1"/>
    <property type="molecule type" value="Genomic_DNA"/>
</dbReference>
<evidence type="ECO:0000313" key="2">
    <source>
        <dbReference type="Proteomes" id="UP000270342"/>
    </source>
</evidence>
<reference evidence="1 2" key="1">
    <citation type="submission" date="2018-10" db="EMBL/GenBank/DDBJ databases">
        <title>Robbsia sp. DHC34, isolated from soil.</title>
        <authorList>
            <person name="Gao Z.-H."/>
            <person name="Qiu L.-H."/>
        </authorList>
    </citation>
    <scope>NUCLEOTIDE SEQUENCE [LARGE SCALE GENOMIC DNA]</scope>
    <source>
        <strain evidence="1 2">DHC34</strain>
    </source>
</reference>
<name>A0A494XZV3_9BURK</name>
<proteinExistence type="predicted"/>
<dbReference type="AlphaFoldDB" id="A0A494XZV3"/>
<sequence>MLRYTQLRCALSNLGRTLLASTWVDNQGQTLVLETTTARVPTSAETTREADAKGHESEAIIWDECPLRMRDIQANKRVTLEQDARA</sequence>
<keyword evidence="2" id="KW-1185">Reference proteome</keyword>
<organism evidence="1 2">
    <name type="scientific">Pararobbsia silviterrae</name>
    <dbReference type="NCBI Taxonomy" id="1792498"/>
    <lineage>
        <taxon>Bacteria</taxon>
        <taxon>Pseudomonadati</taxon>
        <taxon>Pseudomonadota</taxon>
        <taxon>Betaproteobacteria</taxon>
        <taxon>Burkholderiales</taxon>
        <taxon>Burkholderiaceae</taxon>
        <taxon>Pararobbsia</taxon>
    </lineage>
</organism>
<accession>A0A494XZV3</accession>
<evidence type="ECO:0000313" key="1">
    <source>
        <dbReference type="EMBL" id="RKP53726.1"/>
    </source>
</evidence>